<evidence type="ECO:0000313" key="14">
    <source>
        <dbReference type="EMBL" id="CAK8684034.1"/>
    </source>
</evidence>
<evidence type="ECO:0000259" key="13">
    <source>
        <dbReference type="PROSITE" id="PS50089"/>
    </source>
</evidence>
<comment type="similarity">
    <text evidence="2 9">Belongs to the VPS11 family.</text>
</comment>
<comment type="subcellular location">
    <subcellularLocation>
        <location evidence="1">Late endosome membrane</location>
        <topology evidence="1">Peripheral membrane protein</topology>
        <orientation evidence="1">Cytoplasmic side</orientation>
    </subcellularLocation>
</comment>
<dbReference type="SUPFAM" id="SSF48371">
    <property type="entry name" value="ARM repeat"/>
    <property type="match status" value="1"/>
</dbReference>
<organism evidence="14 15">
    <name type="scientific">Clavelina lepadiformis</name>
    <name type="common">Light-bulb sea squirt</name>
    <name type="synonym">Ascidia lepadiformis</name>
    <dbReference type="NCBI Taxonomy" id="159417"/>
    <lineage>
        <taxon>Eukaryota</taxon>
        <taxon>Metazoa</taxon>
        <taxon>Chordata</taxon>
        <taxon>Tunicata</taxon>
        <taxon>Ascidiacea</taxon>
        <taxon>Aplousobranchia</taxon>
        <taxon>Clavelinidae</taxon>
        <taxon>Clavelina</taxon>
    </lineage>
</organism>
<dbReference type="PROSITE" id="PS50236">
    <property type="entry name" value="CHCR"/>
    <property type="match status" value="2"/>
</dbReference>
<dbReference type="Gene3D" id="1.25.40.10">
    <property type="entry name" value="Tetratricopeptide repeat domain"/>
    <property type="match status" value="1"/>
</dbReference>
<evidence type="ECO:0000256" key="9">
    <source>
        <dbReference type="PIRNR" id="PIRNR007860"/>
    </source>
</evidence>
<dbReference type="SUPFAM" id="SSF57850">
    <property type="entry name" value="RING/U-box"/>
    <property type="match status" value="1"/>
</dbReference>
<dbReference type="InterPro" id="IPR011990">
    <property type="entry name" value="TPR-like_helical_dom_sf"/>
</dbReference>
<evidence type="ECO:0000256" key="4">
    <source>
        <dbReference type="ARBA" id="ARBA00022723"/>
    </source>
</evidence>
<evidence type="ECO:0000256" key="8">
    <source>
        <dbReference type="ARBA" id="ARBA00023136"/>
    </source>
</evidence>
<evidence type="ECO:0000256" key="7">
    <source>
        <dbReference type="ARBA" id="ARBA00022927"/>
    </source>
</evidence>
<proteinExistence type="inferred from homology"/>
<dbReference type="Pfam" id="PF23356">
    <property type="entry name" value="TPR_PEP5_VPS11"/>
    <property type="match status" value="1"/>
</dbReference>
<feature type="repeat" description="CHCR" evidence="11">
    <location>
        <begin position="570"/>
        <end position="730"/>
    </location>
</feature>
<dbReference type="InterPro" id="IPR057307">
    <property type="entry name" value="PEP5_VPS11_N"/>
</dbReference>
<dbReference type="InterPro" id="IPR001841">
    <property type="entry name" value="Znf_RING"/>
</dbReference>
<dbReference type="InterPro" id="IPR057308">
    <property type="entry name" value="CHCR_PEP5_VPS11"/>
</dbReference>
<dbReference type="InterPro" id="IPR036322">
    <property type="entry name" value="WD40_repeat_dom_sf"/>
</dbReference>
<feature type="domain" description="RING-type" evidence="13">
    <location>
        <begin position="817"/>
        <end position="856"/>
    </location>
</feature>
<keyword evidence="12" id="KW-0175">Coiled coil</keyword>
<reference evidence="14 15" key="1">
    <citation type="submission" date="2024-02" db="EMBL/GenBank/DDBJ databases">
        <authorList>
            <person name="Daric V."/>
            <person name="Darras S."/>
        </authorList>
    </citation>
    <scope>NUCLEOTIDE SEQUENCE [LARGE SCALE GENOMIC DNA]</scope>
</reference>
<keyword evidence="8 9" id="KW-0472">Membrane</keyword>
<evidence type="ECO:0000256" key="6">
    <source>
        <dbReference type="ARBA" id="ARBA00022833"/>
    </source>
</evidence>
<dbReference type="SMART" id="SM00184">
    <property type="entry name" value="RING"/>
    <property type="match status" value="1"/>
</dbReference>
<dbReference type="SUPFAM" id="SSF50978">
    <property type="entry name" value="WD40 repeat-like"/>
    <property type="match status" value="1"/>
</dbReference>
<evidence type="ECO:0000256" key="5">
    <source>
        <dbReference type="ARBA" id="ARBA00022771"/>
    </source>
</evidence>
<feature type="repeat" description="CHCR" evidence="11">
    <location>
        <begin position="401"/>
        <end position="550"/>
    </location>
</feature>
<keyword evidence="15" id="KW-1185">Reference proteome</keyword>
<dbReference type="Gene3D" id="3.30.40.10">
    <property type="entry name" value="Zinc/RING finger domain, C3HC4 (zinc finger)"/>
    <property type="match status" value="1"/>
</dbReference>
<dbReference type="Pfam" id="PF23341">
    <property type="entry name" value="PEP5_VPS11_N"/>
    <property type="match status" value="1"/>
</dbReference>
<dbReference type="PIRSF" id="PIRSF007860">
    <property type="entry name" value="VPS11"/>
    <property type="match status" value="1"/>
</dbReference>
<dbReference type="PANTHER" id="PTHR23323">
    <property type="entry name" value="VACUOLAR PROTEIN SORTING-ASSOCIATED PROTEIN"/>
    <property type="match status" value="1"/>
</dbReference>
<dbReference type="EMBL" id="CAWYQH010000097">
    <property type="protein sequence ID" value="CAK8684034.1"/>
    <property type="molecule type" value="Genomic_DNA"/>
</dbReference>
<dbReference type="InterPro" id="IPR016024">
    <property type="entry name" value="ARM-type_fold"/>
</dbReference>
<dbReference type="InterPro" id="IPR024763">
    <property type="entry name" value="VPS11_C"/>
</dbReference>
<dbReference type="InterPro" id="IPR000547">
    <property type="entry name" value="Clathrin_H-chain/VPS_repeat"/>
</dbReference>
<feature type="coiled-coil region" evidence="12">
    <location>
        <begin position="774"/>
        <end position="801"/>
    </location>
</feature>
<evidence type="ECO:0000256" key="1">
    <source>
        <dbReference type="ARBA" id="ARBA00004492"/>
    </source>
</evidence>
<evidence type="ECO:0000256" key="3">
    <source>
        <dbReference type="ARBA" id="ARBA00022448"/>
    </source>
</evidence>
<evidence type="ECO:0000256" key="12">
    <source>
        <dbReference type="SAM" id="Coils"/>
    </source>
</evidence>
<dbReference type="Pfam" id="PF12451">
    <property type="entry name" value="VPS11_C"/>
    <property type="match status" value="1"/>
</dbReference>
<keyword evidence="7" id="KW-0653">Protein transport</keyword>
<keyword evidence="4" id="KW-0479">Metal-binding</keyword>
<gene>
    <name evidence="14" type="ORF">CVLEPA_LOCUS15038</name>
</gene>
<dbReference type="CDD" id="cd16688">
    <property type="entry name" value="RING-H2_Vps11"/>
    <property type="match status" value="1"/>
</dbReference>
<evidence type="ECO:0000313" key="15">
    <source>
        <dbReference type="Proteomes" id="UP001642483"/>
    </source>
</evidence>
<keyword evidence="5 10" id="KW-0863">Zinc-finger</keyword>
<protein>
    <recommendedName>
        <fullName evidence="9">Vacuolar protein sorting-associated protein 11 homolog</fullName>
    </recommendedName>
</protein>
<dbReference type="InterPro" id="IPR016528">
    <property type="entry name" value="VPS11"/>
</dbReference>
<evidence type="ECO:0000256" key="2">
    <source>
        <dbReference type="ARBA" id="ARBA00007070"/>
    </source>
</evidence>
<name>A0ABP0FZS0_CLALP</name>
<keyword evidence="6" id="KW-0862">Zinc</keyword>
<dbReference type="PANTHER" id="PTHR23323:SF24">
    <property type="entry name" value="VACUOLAR PROTEIN SORTING-ASSOCIATED PROTEIN 11 HOMOLOG"/>
    <property type="match status" value="1"/>
</dbReference>
<accession>A0ABP0FZS0</accession>
<sequence length="949" mass="108701">MAFIQWRRFNFFNKQPAFVNGSVPGRTWNTIKENNFLCSTCGRGFLLFGDSQGYIHFVNNSFQVISSFRAFEIVVTHLFQLKQHHMLAGVGVDEEGINPVIRVWNLDKRDKLGNPFCCRVQPTIPASNVPTEVTVFAVHENLSLMAVGFTQGSIVVYKGDIAKDRLTNKTIHLTTDVVEPITGLSFYSIGKTPYLFASTERCVMSFNLQDKVAKKNVLDNRGCPLHCSMMSNAELDNQFVITATDAVYLYLPDSRGPCFVFEGEKVLARWYNGYLILVYKDRSKGSVPSTSTMRMPDKNMVTIYDMKQKLIAYSSPLPGVQEVLYEWGSVFVLTADNNLICLQEIDIHQKLEMLFKKNLYSLAVNLAKSQDLGKEGLIDIFKQYGDHLYSKGDYDTAIIQYIKTIGHLEPSYIIRKFLDAQRIHNLTTYLEALHGRGLANEDHTTLLLNCFTKLKDVKNLNKFIMTPHTELHFDVETAIRVCRQAGYYEHALQLAEKHSKHKWYLKIQLEDAREYSKALSYIRKLPFTEAENTIKQYGKVLVHNVPREATQLLKTLCTDYQPTEESNVGGSSTRLKSTAKSNGEEFIHIFVNSPNMLVEFLEHLIKVEGKASATVCNTLLEIYLHKMNQTDSMKEKASLEEKTLKLLEDMSSKKYETDQALVLCQMLNFKRGILYLYEAAGLYQQILRYHMDHETYGLVVETCRRHGDKDKTLWQHALTYFAQQRDVDCKQYITQVLTHIDKHDLLPPLLVIQLLSRNPSATLAVVKDYILRRIRQETEEINKYEQSIAGYREETEKMKTNIHELKTSATIFQETKCSLCNHDLELPTVHFLCQHSYHQHCFESYAENEDECPVCTGHNRKIMENLREQEQALASSLDLQRQFASQLKTSRDGFSVIADYFSKGVFNKLTLLSDMEKSPGNSRVPSGGASLIDPSLQKELLMMQQANMT</sequence>
<dbReference type="PROSITE" id="PS50089">
    <property type="entry name" value="ZF_RING_2"/>
    <property type="match status" value="1"/>
</dbReference>
<dbReference type="Proteomes" id="UP001642483">
    <property type="component" value="Unassembled WGS sequence"/>
</dbReference>
<dbReference type="InterPro" id="IPR013083">
    <property type="entry name" value="Znf_RING/FYVE/PHD"/>
</dbReference>
<evidence type="ECO:0000256" key="11">
    <source>
        <dbReference type="PROSITE-ProRule" id="PRU01006"/>
    </source>
</evidence>
<comment type="caution">
    <text evidence="14">The sequence shown here is derived from an EMBL/GenBank/DDBJ whole genome shotgun (WGS) entry which is preliminary data.</text>
</comment>
<keyword evidence="3" id="KW-0813">Transport</keyword>
<evidence type="ECO:0000256" key="10">
    <source>
        <dbReference type="PROSITE-ProRule" id="PRU00175"/>
    </source>
</evidence>